<dbReference type="Proteomes" id="UP000287188">
    <property type="component" value="Unassembled WGS sequence"/>
</dbReference>
<accession>A0A402AXT5</accession>
<evidence type="ECO:0000256" key="3">
    <source>
        <dbReference type="ARBA" id="ARBA00023163"/>
    </source>
</evidence>
<dbReference type="GO" id="GO:0003677">
    <property type="term" value="F:DNA binding"/>
    <property type="evidence" value="ECO:0007669"/>
    <property type="project" value="UniProtKB-KW"/>
</dbReference>
<proteinExistence type="predicted"/>
<dbReference type="PANTHER" id="PTHR42756">
    <property type="entry name" value="TRANSCRIPTIONAL REGULATOR, MARR"/>
    <property type="match status" value="1"/>
</dbReference>
<reference evidence="6" key="1">
    <citation type="submission" date="2018-12" db="EMBL/GenBank/DDBJ databases">
        <title>Tengunoibacter tsumagoiensis gen. nov., sp. nov., Dictyobacter kobayashii sp. nov., D. alpinus sp. nov., and D. joshuensis sp. nov. and description of Dictyobacteraceae fam. nov. within the order Ktedonobacterales isolated from Tengu-no-mugimeshi.</title>
        <authorList>
            <person name="Wang C.M."/>
            <person name="Zheng Y."/>
            <person name="Sakai Y."/>
            <person name="Toyoda A."/>
            <person name="Minakuchi Y."/>
            <person name="Abe K."/>
            <person name="Yokota A."/>
            <person name="Yabe S."/>
        </authorList>
    </citation>
    <scope>NUCLEOTIDE SEQUENCE [LARGE SCALE GENOMIC DNA]</scope>
    <source>
        <strain evidence="6">Uno11</strain>
    </source>
</reference>
<organism evidence="5 6">
    <name type="scientific">Dictyobacter kobayashii</name>
    <dbReference type="NCBI Taxonomy" id="2014872"/>
    <lineage>
        <taxon>Bacteria</taxon>
        <taxon>Bacillati</taxon>
        <taxon>Chloroflexota</taxon>
        <taxon>Ktedonobacteria</taxon>
        <taxon>Ktedonobacterales</taxon>
        <taxon>Dictyobacteraceae</taxon>
        <taxon>Dictyobacter</taxon>
    </lineage>
</organism>
<dbReference type="Pfam" id="PF12802">
    <property type="entry name" value="MarR_2"/>
    <property type="match status" value="1"/>
</dbReference>
<dbReference type="PROSITE" id="PS50995">
    <property type="entry name" value="HTH_MARR_2"/>
    <property type="match status" value="1"/>
</dbReference>
<name>A0A402AXT5_9CHLR</name>
<dbReference type="AlphaFoldDB" id="A0A402AXT5"/>
<keyword evidence="1" id="KW-0805">Transcription regulation</keyword>
<feature type="domain" description="HTH marR-type" evidence="4">
    <location>
        <begin position="1"/>
        <end position="139"/>
    </location>
</feature>
<dbReference type="RefSeq" id="WP_126557263.1">
    <property type="nucleotide sequence ID" value="NZ_BIFS01000002.1"/>
</dbReference>
<evidence type="ECO:0000259" key="4">
    <source>
        <dbReference type="PROSITE" id="PS50995"/>
    </source>
</evidence>
<keyword evidence="3" id="KW-0804">Transcription</keyword>
<dbReference type="GO" id="GO:0003700">
    <property type="term" value="F:DNA-binding transcription factor activity"/>
    <property type="evidence" value="ECO:0007669"/>
    <property type="project" value="InterPro"/>
</dbReference>
<sequence>MLDVQDCACANIRRADRVITQFYEQILAPSGLHVTQFTLLSAIEGLKTATISRLADWLKMDRTTLTRELKLLTQQGLAQVEAGTDRRTRQVILTTTGQEALERARPLWQQAQTTIINHMGEERFAALLAELFTLEALPQ</sequence>
<evidence type="ECO:0000256" key="1">
    <source>
        <dbReference type="ARBA" id="ARBA00023015"/>
    </source>
</evidence>
<dbReference type="SUPFAM" id="SSF46785">
    <property type="entry name" value="Winged helix' DNA-binding domain"/>
    <property type="match status" value="1"/>
</dbReference>
<dbReference type="InterPro" id="IPR000835">
    <property type="entry name" value="HTH_MarR-typ"/>
</dbReference>
<dbReference type="Gene3D" id="1.10.10.10">
    <property type="entry name" value="Winged helix-like DNA-binding domain superfamily/Winged helix DNA-binding domain"/>
    <property type="match status" value="1"/>
</dbReference>
<keyword evidence="2" id="KW-0238">DNA-binding</keyword>
<evidence type="ECO:0000313" key="5">
    <source>
        <dbReference type="EMBL" id="GCE23950.1"/>
    </source>
</evidence>
<gene>
    <name evidence="5" type="ORF">KDK_77500</name>
</gene>
<dbReference type="EMBL" id="BIFS01000002">
    <property type="protein sequence ID" value="GCE23950.1"/>
    <property type="molecule type" value="Genomic_DNA"/>
</dbReference>
<dbReference type="SMART" id="SM00347">
    <property type="entry name" value="HTH_MARR"/>
    <property type="match status" value="1"/>
</dbReference>
<evidence type="ECO:0000256" key="2">
    <source>
        <dbReference type="ARBA" id="ARBA00023125"/>
    </source>
</evidence>
<evidence type="ECO:0000313" key="6">
    <source>
        <dbReference type="Proteomes" id="UP000287188"/>
    </source>
</evidence>
<keyword evidence="6" id="KW-1185">Reference proteome</keyword>
<dbReference type="InterPro" id="IPR036388">
    <property type="entry name" value="WH-like_DNA-bd_sf"/>
</dbReference>
<dbReference type="OrthoDB" id="165131at2"/>
<dbReference type="InterPro" id="IPR036390">
    <property type="entry name" value="WH_DNA-bd_sf"/>
</dbReference>
<dbReference type="PANTHER" id="PTHR42756:SF1">
    <property type="entry name" value="TRANSCRIPTIONAL REPRESSOR OF EMRAB OPERON"/>
    <property type="match status" value="1"/>
</dbReference>
<protein>
    <submittedName>
        <fullName evidence="5">MarR family transcriptional regulator</fullName>
    </submittedName>
</protein>
<comment type="caution">
    <text evidence="5">The sequence shown here is derived from an EMBL/GenBank/DDBJ whole genome shotgun (WGS) entry which is preliminary data.</text>
</comment>